<feature type="transmembrane region" description="Helical" evidence="2">
    <location>
        <begin position="33"/>
        <end position="52"/>
    </location>
</feature>
<organism evidence="3 4">
    <name type="scientific">Caerostris extrusa</name>
    <name type="common">Bark spider</name>
    <name type="synonym">Caerostris bankana</name>
    <dbReference type="NCBI Taxonomy" id="172846"/>
    <lineage>
        <taxon>Eukaryota</taxon>
        <taxon>Metazoa</taxon>
        <taxon>Ecdysozoa</taxon>
        <taxon>Arthropoda</taxon>
        <taxon>Chelicerata</taxon>
        <taxon>Arachnida</taxon>
        <taxon>Araneae</taxon>
        <taxon>Araneomorphae</taxon>
        <taxon>Entelegynae</taxon>
        <taxon>Araneoidea</taxon>
        <taxon>Araneidae</taxon>
        <taxon>Caerostris</taxon>
    </lineage>
</organism>
<reference evidence="3 4" key="1">
    <citation type="submission" date="2021-06" db="EMBL/GenBank/DDBJ databases">
        <title>Caerostris extrusa draft genome.</title>
        <authorList>
            <person name="Kono N."/>
            <person name="Arakawa K."/>
        </authorList>
    </citation>
    <scope>NUCLEOTIDE SEQUENCE [LARGE SCALE GENOMIC DNA]</scope>
</reference>
<evidence type="ECO:0000313" key="4">
    <source>
        <dbReference type="Proteomes" id="UP001054945"/>
    </source>
</evidence>
<keyword evidence="4" id="KW-1185">Reference proteome</keyword>
<dbReference type="AlphaFoldDB" id="A0AAV4TUH0"/>
<sequence>MKAFKLAINVLNFVNFIKGLSSLKRNIILNMDFSWNIPSGVLLSCLGFKLLYCYFRGDLAPIIFITRSVAFAYLFLIFGAVSVACYKIYLNYWRRAEDGNNEVVPTSPMVEEEEREDVKEEVVPTSPMVEEEEREDVNEEVVPTSPMVVEEEEREDVNEEVVPTSPKVEEEEERKADKNDEVVLTSPKVQEEQRKDDKPAKRRKRKGKLRSKKKKRNIV</sequence>
<accession>A0AAV4TUH0</accession>
<name>A0AAV4TUH0_CAEEX</name>
<evidence type="ECO:0000313" key="3">
    <source>
        <dbReference type="EMBL" id="GIY50233.1"/>
    </source>
</evidence>
<dbReference type="Proteomes" id="UP001054945">
    <property type="component" value="Unassembled WGS sequence"/>
</dbReference>
<comment type="caution">
    <text evidence="3">The sequence shown here is derived from an EMBL/GenBank/DDBJ whole genome shotgun (WGS) entry which is preliminary data.</text>
</comment>
<keyword evidence="2" id="KW-1133">Transmembrane helix</keyword>
<feature type="region of interest" description="Disordered" evidence="1">
    <location>
        <begin position="104"/>
        <end position="219"/>
    </location>
</feature>
<evidence type="ECO:0000256" key="2">
    <source>
        <dbReference type="SAM" id="Phobius"/>
    </source>
</evidence>
<feature type="compositionally biased region" description="Basic residues" evidence="1">
    <location>
        <begin position="200"/>
        <end position="219"/>
    </location>
</feature>
<gene>
    <name evidence="3" type="ORF">CEXT_569131</name>
</gene>
<evidence type="ECO:0000256" key="1">
    <source>
        <dbReference type="SAM" id="MobiDB-lite"/>
    </source>
</evidence>
<feature type="compositionally biased region" description="Acidic residues" evidence="1">
    <location>
        <begin position="129"/>
        <end position="139"/>
    </location>
</feature>
<feature type="compositionally biased region" description="Acidic residues" evidence="1">
    <location>
        <begin position="149"/>
        <end position="159"/>
    </location>
</feature>
<feature type="transmembrane region" description="Helical" evidence="2">
    <location>
        <begin position="64"/>
        <end position="86"/>
    </location>
</feature>
<keyword evidence="2" id="KW-0812">Transmembrane</keyword>
<feature type="compositionally biased region" description="Basic and acidic residues" evidence="1">
    <location>
        <begin position="189"/>
        <end position="199"/>
    </location>
</feature>
<keyword evidence="2" id="KW-0472">Membrane</keyword>
<dbReference type="EMBL" id="BPLR01011956">
    <property type="protein sequence ID" value="GIY50233.1"/>
    <property type="molecule type" value="Genomic_DNA"/>
</dbReference>
<proteinExistence type="predicted"/>
<protein>
    <submittedName>
        <fullName evidence="3">Uncharacterized protein</fullName>
    </submittedName>
</protein>